<dbReference type="Proteomes" id="UP000235145">
    <property type="component" value="Unassembled WGS sequence"/>
</dbReference>
<keyword evidence="2" id="KW-1185">Reference proteome</keyword>
<evidence type="ECO:0000313" key="1">
    <source>
        <dbReference type="EMBL" id="KAJ0218631.1"/>
    </source>
</evidence>
<organism evidence="1 2">
    <name type="scientific">Lactuca sativa</name>
    <name type="common">Garden lettuce</name>
    <dbReference type="NCBI Taxonomy" id="4236"/>
    <lineage>
        <taxon>Eukaryota</taxon>
        <taxon>Viridiplantae</taxon>
        <taxon>Streptophyta</taxon>
        <taxon>Embryophyta</taxon>
        <taxon>Tracheophyta</taxon>
        <taxon>Spermatophyta</taxon>
        <taxon>Magnoliopsida</taxon>
        <taxon>eudicotyledons</taxon>
        <taxon>Gunneridae</taxon>
        <taxon>Pentapetalae</taxon>
        <taxon>asterids</taxon>
        <taxon>campanulids</taxon>
        <taxon>Asterales</taxon>
        <taxon>Asteraceae</taxon>
        <taxon>Cichorioideae</taxon>
        <taxon>Cichorieae</taxon>
        <taxon>Lactucinae</taxon>
        <taxon>Lactuca</taxon>
    </lineage>
</organism>
<reference evidence="1 2" key="1">
    <citation type="journal article" date="2017" name="Nat. Commun.">
        <title>Genome assembly with in vitro proximity ligation data and whole-genome triplication in lettuce.</title>
        <authorList>
            <person name="Reyes-Chin-Wo S."/>
            <person name="Wang Z."/>
            <person name="Yang X."/>
            <person name="Kozik A."/>
            <person name="Arikit S."/>
            <person name="Song C."/>
            <person name="Xia L."/>
            <person name="Froenicke L."/>
            <person name="Lavelle D.O."/>
            <person name="Truco M.J."/>
            <person name="Xia R."/>
            <person name="Zhu S."/>
            <person name="Xu C."/>
            <person name="Xu H."/>
            <person name="Xu X."/>
            <person name="Cox K."/>
            <person name="Korf I."/>
            <person name="Meyers B.C."/>
            <person name="Michelmore R.W."/>
        </authorList>
    </citation>
    <scope>NUCLEOTIDE SEQUENCE [LARGE SCALE GENOMIC DNA]</scope>
    <source>
        <strain evidence="2">cv. Salinas</strain>
        <tissue evidence="1">Seedlings</tissue>
    </source>
</reference>
<comment type="caution">
    <text evidence="1">The sequence shown here is derived from an EMBL/GenBank/DDBJ whole genome shotgun (WGS) entry which is preliminary data.</text>
</comment>
<dbReference type="AlphaFoldDB" id="A0A9R1XMI2"/>
<proteinExistence type="predicted"/>
<evidence type="ECO:0000313" key="2">
    <source>
        <dbReference type="Proteomes" id="UP000235145"/>
    </source>
</evidence>
<accession>A0A9R1XMI2</accession>
<dbReference type="EMBL" id="NBSK02000003">
    <property type="protein sequence ID" value="KAJ0218631.1"/>
    <property type="molecule type" value="Genomic_DNA"/>
</dbReference>
<gene>
    <name evidence="1" type="ORF">LSAT_V11C300132530</name>
</gene>
<name>A0A9R1XMI2_LACSA</name>
<protein>
    <submittedName>
        <fullName evidence="1">Uncharacterized protein</fullName>
    </submittedName>
</protein>
<sequence length="121" mass="14318">MGKDIYFDLVDHEKVHSFRIQKNRCGLTISRYSYSMILYNSEQLVSIADCEDRHVSVIPTIYFGMQEEVVKEFGIPIQCQRFWIWAKRQNHTYSPNRPLTPKTKHNMYAPISVMFLILINS</sequence>